<organism evidence="2 3">
    <name type="scientific">Haloarcula nitratireducens</name>
    <dbReference type="NCBI Taxonomy" id="2487749"/>
    <lineage>
        <taxon>Archaea</taxon>
        <taxon>Methanobacteriati</taxon>
        <taxon>Methanobacteriota</taxon>
        <taxon>Stenosarchaea group</taxon>
        <taxon>Halobacteria</taxon>
        <taxon>Halobacteriales</taxon>
        <taxon>Haloarculaceae</taxon>
        <taxon>Haloarcula</taxon>
    </lineage>
</organism>
<keyword evidence="3" id="KW-1185">Reference proteome</keyword>
<keyword evidence="1" id="KW-0812">Transmembrane</keyword>
<name>A0AAW4PF98_9EURY</name>
<evidence type="ECO:0000313" key="3">
    <source>
        <dbReference type="Proteomes" id="UP001430455"/>
    </source>
</evidence>
<sequence length="81" mass="9077">MASDSAGSLEKEVSNLSSNLAPMVILTVFILLPLFWFWWPWGMDPVYSPLHHFLTVFPLALLALVTYVAHEKINEAEESSG</sequence>
<keyword evidence="1" id="KW-1133">Transmembrane helix</keyword>
<gene>
    <name evidence="2" type="ORF">EGH23_17790</name>
</gene>
<feature type="transmembrane region" description="Helical" evidence="1">
    <location>
        <begin position="20"/>
        <end position="39"/>
    </location>
</feature>
<dbReference type="AlphaFoldDB" id="A0AAW4PF98"/>
<evidence type="ECO:0000313" key="2">
    <source>
        <dbReference type="EMBL" id="MBX0296732.1"/>
    </source>
</evidence>
<accession>A0AAW4PF98</accession>
<dbReference type="EMBL" id="RKLT01000010">
    <property type="protein sequence ID" value="MBX0296732.1"/>
    <property type="molecule type" value="Genomic_DNA"/>
</dbReference>
<comment type="caution">
    <text evidence="2">The sequence shown here is derived from an EMBL/GenBank/DDBJ whole genome shotgun (WGS) entry which is preliminary data.</text>
</comment>
<reference evidence="2 3" key="1">
    <citation type="submission" date="2021-06" db="EMBL/GenBank/DDBJ databases">
        <title>Halomicroarcula sp. a new haloarchaeum isolated from saline soil.</title>
        <authorList>
            <person name="Duran-Viseras A."/>
            <person name="Sanchez-Porro C."/>
            <person name="Ventosa A."/>
        </authorList>
    </citation>
    <scope>NUCLEOTIDE SEQUENCE [LARGE SCALE GENOMIC DNA]</scope>
    <source>
        <strain evidence="2 3">F27</strain>
    </source>
</reference>
<dbReference type="RefSeq" id="WP_220581323.1">
    <property type="nucleotide sequence ID" value="NZ_RKLT01000010.1"/>
</dbReference>
<dbReference type="InterPro" id="IPR046506">
    <property type="entry name" value="DUF6684"/>
</dbReference>
<dbReference type="Pfam" id="PF20389">
    <property type="entry name" value="DUF6684"/>
    <property type="match status" value="1"/>
</dbReference>
<protein>
    <recommendedName>
        <fullName evidence="4">Cox cluster protein</fullName>
    </recommendedName>
</protein>
<proteinExistence type="predicted"/>
<evidence type="ECO:0008006" key="4">
    <source>
        <dbReference type="Google" id="ProtNLM"/>
    </source>
</evidence>
<dbReference type="Proteomes" id="UP001430455">
    <property type="component" value="Unassembled WGS sequence"/>
</dbReference>
<keyword evidence="1" id="KW-0472">Membrane</keyword>
<evidence type="ECO:0000256" key="1">
    <source>
        <dbReference type="SAM" id="Phobius"/>
    </source>
</evidence>
<feature type="transmembrane region" description="Helical" evidence="1">
    <location>
        <begin position="51"/>
        <end position="69"/>
    </location>
</feature>